<organism evidence="8 9">
    <name type="scientific">Neomicrococcus lactis</name>
    <dbReference type="NCBI Taxonomy" id="732241"/>
    <lineage>
        <taxon>Bacteria</taxon>
        <taxon>Bacillati</taxon>
        <taxon>Actinomycetota</taxon>
        <taxon>Actinomycetes</taxon>
        <taxon>Micrococcales</taxon>
        <taxon>Micrococcaceae</taxon>
        <taxon>Neomicrococcus</taxon>
    </lineage>
</organism>
<dbReference type="RefSeq" id="WP_183640498.1">
    <property type="nucleotide sequence ID" value="NZ_JACHBL010000001.1"/>
</dbReference>
<dbReference type="PANTHER" id="PTHR43214">
    <property type="entry name" value="TWO-COMPONENT RESPONSE REGULATOR"/>
    <property type="match status" value="1"/>
</dbReference>
<keyword evidence="4" id="KW-0804">Transcription</keyword>
<dbReference type="GO" id="GO:0000160">
    <property type="term" value="P:phosphorelay signal transduction system"/>
    <property type="evidence" value="ECO:0007669"/>
    <property type="project" value="InterPro"/>
</dbReference>
<dbReference type="EMBL" id="JACHBL010000001">
    <property type="protein sequence ID" value="MBB5597476.1"/>
    <property type="molecule type" value="Genomic_DNA"/>
</dbReference>
<evidence type="ECO:0000256" key="1">
    <source>
        <dbReference type="ARBA" id="ARBA00022553"/>
    </source>
</evidence>
<dbReference type="Pfam" id="PF00196">
    <property type="entry name" value="GerE"/>
    <property type="match status" value="1"/>
</dbReference>
<dbReference type="PANTHER" id="PTHR43214:SF24">
    <property type="entry name" value="TRANSCRIPTIONAL REGULATORY PROTEIN NARL-RELATED"/>
    <property type="match status" value="1"/>
</dbReference>
<dbReference type="Gene3D" id="3.40.50.2300">
    <property type="match status" value="1"/>
</dbReference>
<dbReference type="Pfam" id="PF00072">
    <property type="entry name" value="Response_reg"/>
    <property type="match status" value="1"/>
</dbReference>
<evidence type="ECO:0000259" key="7">
    <source>
        <dbReference type="PROSITE" id="PS50110"/>
    </source>
</evidence>
<dbReference type="PROSITE" id="PS50043">
    <property type="entry name" value="HTH_LUXR_2"/>
    <property type="match status" value="1"/>
</dbReference>
<feature type="domain" description="Response regulatory" evidence="7">
    <location>
        <begin position="15"/>
        <end position="137"/>
    </location>
</feature>
<dbReference type="SUPFAM" id="SSF46894">
    <property type="entry name" value="C-terminal effector domain of the bipartite response regulators"/>
    <property type="match status" value="1"/>
</dbReference>
<evidence type="ECO:0000313" key="8">
    <source>
        <dbReference type="EMBL" id="MBB5597476.1"/>
    </source>
</evidence>
<evidence type="ECO:0000256" key="4">
    <source>
        <dbReference type="ARBA" id="ARBA00023163"/>
    </source>
</evidence>
<keyword evidence="3 8" id="KW-0238">DNA-binding</keyword>
<dbReference type="GO" id="GO:0006355">
    <property type="term" value="P:regulation of DNA-templated transcription"/>
    <property type="evidence" value="ECO:0007669"/>
    <property type="project" value="InterPro"/>
</dbReference>
<evidence type="ECO:0000313" key="9">
    <source>
        <dbReference type="Proteomes" id="UP000523863"/>
    </source>
</evidence>
<dbReference type="CDD" id="cd17535">
    <property type="entry name" value="REC_NarL-like"/>
    <property type="match status" value="1"/>
</dbReference>
<feature type="domain" description="HTH luxR-type" evidence="6">
    <location>
        <begin position="169"/>
        <end position="234"/>
    </location>
</feature>
<dbReference type="CDD" id="cd06170">
    <property type="entry name" value="LuxR_C_like"/>
    <property type="match status" value="1"/>
</dbReference>
<keyword evidence="9" id="KW-1185">Reference proteome</keyword>
<evidence type="ECO:0000256" key="2">
    <source>
        <dbReference type="ARBA" id="ARBA00023015"/>
    </source>
</evidence>
<dbReference type="SUPFAM" id="SSF52172">
    <property type="entry name" value="CheY-like"/>
    <property type="match status" value="1"/>
</dbReference>
<dbReference type="InterPro" id="IPR000792">
    <property type="entry name" value="Tscrpt_reg_LuxR_C"/>
</dbReference>
<name>A0A7W8Y9K9_9MICC</name>
<dbReference type="SMART" id="SM00448">
    <property type="entry name" value="REC"/>
    <property type="match status" value="1"/>
</dbReference>
<protein>
    <submittedName>
        <fullName evidence="8">DNA-binding NarL/FixJ family response regulator</fullName>
    </submittedName>
</protein>
<evidence type="ECO:0000256" key="3">
    <source>
        <dbReference type="ARBA" id="ARBA00023125"/>
    </source>
</evidence>
<keyword evidence="1 5" id="KW-0597">Phosphoprotein</keyword>
<dbReference type="GO" id="GO:0003677">
    <property type="term" value="F:DNA binding"/>
    <property type="evidence" value="ECO:0007669"/>
    <property type="project" value="UniProtKB-KW"/>
</dbReference>
<dbReference type="Proteomes" id="UP000523863">
    <property type="component" value="Unassembled WGS sequence"/>
</dbReference>
<dbReference type="InterPro" id="IPR039420">
    <property type="entry name" value="WalR-like"/>
</dbReference>
<sequence length="238" mass="25629">MTVSTDEHSAADVIRVALVDDQVLVRSGFKMLIDSQPDLTVIAEAGSGREALQSPAILSADVILMDVRMPEMDGIEATEKLLSLPSVHGRPTPPRIVVLTTFDHDEYAFAAIQAGASGFLLKDVQPEDLLSGIRTVHTGNAVIAPSTTRRLLEHVSPLLSRNQACSDGVAELVSMLTPREYDVFVKVAEGKSNPEIAEELFLSMATVKTHVGRILSKLNARDRVHVVVIAYQAGVVSP</sequence>
<dbReference type="InterPro" id="IPR011006">
    <property type="entry name" value="CheY-like_superfamily"/>
</dbReference>
<accession>A0A7W8Y9K9</accession>
<proteinExistence type="predicted"/>
<feature type="modified residue" description="4-aspartylphosphate" evidence="5">
    <location>
        <position position="66"/>
    </location>
</feature>
<gene>
    <name evidence="8" type="ORF">BKA12_000556</name>
</gene>
<evidence type="ECO:0000259" key="6">
    <source>
        <dbReference type="PROSITE" id="PS50043"/>
    </source>
</evidence>
<evidence type="ECO:0000256" key="5">
    <source>
        <dbReference type="PROSITE-ProRule" id="PRU00169"/>
    </source>
</evidence>
<dbReference type="AlphaFoldDB" id="A0A7W8Y9K9"/>
<dbReference type="InterPro" id="IPR058245">
    <property type="entry name" value="NreC/VraR/RcsB-like_REC"/>
</dbReference>
<reference evidence="8 9" key="1">
    <citation type="submission" date="2020-08" db="EMBL/GenBank/DDBJ databases">
        <title>Sequencing the genomes of 1000 actinobacteria strains.</title>
        <authorList>
            <person name="Klenk H.-P."/>
        </authorList>
    </citation>
    <scope>NUCLEOTIDE SEQUENCE [LARGE SCALE GENOMIC DNA]</scope>
    <source>
        <strain evidence="8 9">DSM 23694</strain>
    </source>
</reference>
<dbReference type="PRINTS" id="PR00038">
    <property type="entry name" value="HTHLUXR"/>
</dbReference>
<comment type="caution">
    <text evidence="8">The sequence shown here is derived from an EMBL/GenBank/DDBJ whole genome shotgun (WGS) entry which is preliminary data.</text>
</comment>
<dbReference type="InterPro" id="IPR016032">
    <property type="entry name" value="Sig_transdc_resp-reg_C-effctor"/>
</dbReference>
<dbReference type="PROSITE" id="PS00622">
    <property type="entry name" value="HTH_LUXR_1"/>
    <property type="match status" value="1"/>
</dbReference>
<dbReference type="InterPro" id="IPR001789">
    <property type="entry name" value="Sig_transdc_resp-reg_receiver"/>
</dbReference>
<keyword evidence="2" id="KW-0805">Transcription regulation</keyword>
<dbReference type="SMART" id="SM00421">
    <property type="entry name" value="HTH_LUXR"/>
    <property type="match status" value="1"/>
</dbReference>
<dbReference type="PROSITE" id="PS50110">
    <property type="entry name" value="RESPONSE_REGULATORY"/>
    <property type="match status" value="1"/>
</dbReference>